<feature type="compositionally biased region" description="Low complexity" evidence="1">
    <location>
        <begin position="350"/>
        <end position="360"/>
    </location>
</feature>
<feature type="compositionally biased region" description="Polar residues" evidence="1">
    <location>
        <begin position="400"/>
        <end position="419"/>
    </location>
</feature>
<sequence>MMVLKIYEQMARVLGVEEIGMKILPGIIPMLISGTFTRAQFSDMMSTVRRLLDQIEKHKEKDLREMGQEAAGDGAFDMEALEKSLGIHKTQTQQSQVGAGQSVTNKDVFDFLSSLEGTSGQMAPAVSSQMPSFSFSQPSQNTQQNDIMSTLGSLATPQKQQSANSELLGGSMMKPLNPPPQAAASSGGWDSDFPIIQSSAPIQPVKNNDTNDFFSQMASQSKPVVQSSFPTMGQSQASSPFSQLGGVQFGTSSSKPVPGGNLSKMSEDPFAGLLDDKPTLNMGGGMNLAQLGQQQKPQNQGFGTFGGSQQSSQPPAFGQFGASSINGAAQNFGVQPTFNQQPLGGLNFGSSQGFGQQQNTFGGGFPPAQQSNPMNNFGTFQSQPSTAQSQPQDDFFSQFTNPQQKPQQTNGNNPFNGLF</sequence>
<dbReference type="AlphaFoldDB" id="A0A8J8SW24"/>
<dbReference type="EMBL" id="RRYP01021031">
    <property type="protein sequence ID" value="TNV72770.1"/>
    <property type="molecule type" value="Genomic_DNA"/>
</dbReference>
<evidence type="ECO:0000313" key="2">
    <source>
        <dbReference type="EMBL" id="TNV72770.1"/>
    </source>
</evidence>
<feature type="compositionally biased region" description="Low complexity" evidence="1">
    <location>
        <begin position="290"/>
        <end position="320"/>
    </location>
</feature>
<feature type="region of interest" description="Disordered" evidence="1">
    <location>
        <begin position="226"/>
        <end position="324"/>
    </location>
</feature>
<reference evidence="2" key="1">
    <citation type="submission" date="2019-06" db="EMBL/GenBank/DDBJ databases">
        <authorList>
            <person name="Zheng W."/>
        </authorList>
    </citation>
    <scope>NUCLEOTIDE SEQUENCE</scope>
    <source>
        <strain evidence="2">QDHG01</strain>
    </source>
</reference>
<feature type="region of interest" description="Disordered" evidence="1">
    <location>
        <begin position="168"/>
        <end position="190"/>
    </location>
</feature>
<accession>A0A8J8SW24</accession>
<feature type="region of interest" description="Disordered" evidence="1">
    <location>
        <begin position="350"/>
        <end position="419"/>
    </location>
</feature>
<evidence type="ECO:0000256" key="1">
    <source>
        <dbReference type="SAM" id="MobiDB-lite"/>
    </source>
</evidence>
<proteinExistence type="predicted"/>
<protein>
    <submittedName>
        <fullName evidence="2">Uncharacterized protein</fullName>
    </submittedName>
</protein>
<gene>
    <name evidence="2" type="ORF">FGO68_gene4220</name>
</gene>
<feature type="compositionally biased region" description="Polar residues" evidence="1">
    <location>
        <begin position="368"/>
        <end position="380"/>
    </location>
</feature>
<evidence type="ECO:0000313" key="3">
    <source>
        <dbReference type="Proteomes" id="UP000785679"/>
    </source>
</evidence>
<feature type="compositionally biased region" description="Low complexity" evidence="1">
    <location>
        <begin position="381"/>
        <end position="399"/>
    </location>
</feature>
<feature type="compositionally biased region" description="Polar residues" evidence="1">
    <location>
        <begin position="226"/>
        <end position="242"/>
    </location>
</feature>
<dbReference type="OrthoDB" id="79687at2759"/>
<dbReference type="Proteomes" id="UP000785679">
    <property type="component" value="Unassembled WGS sequence"/>
</dbReference>
<feature type="region of interest" description="Disordered" evidence="1">
    <location>
        <begin position="120"/>
        <end position="144"/>
    </location>
</feature>
<organism evidence="2 3">
    <name type="scientific">Halteria grandinella</name>
    <dbReference type="NCBI Taxonomy" id="5974"/>
    <lineage>
        <taxon>Eukaryota</taxon>
        <taxon>Sar</taxon>
        <taxon>Alveolata</taxon>
        <taxon>Ciliophora</taxon>
        <taxon>Intramacronucleata</taxon>
        <taxon>Spirotrichea</taxon>
        <taxon>Stichotrichia</taxon>
        <taxon>Sporadotrichida</taxon>
        <taxon>Halteriidae</taxon>
        <taxon>Halteria</taxon>
    </lineage>
</organism>
<comment type="caution">
    <text evidence="2">The sequence shown here is derived from an EMBL/GenBank/DDBJ whole genome shotgun (WGS) entry which is preliminary data.</text>
</comment>
<feature type="compositionally biased region" description="Low complexity" evidence="1">
    <location>
        <begin position="127"/>
        <end position="144"/>
    </location>
</feature>
<name>A0A8J8SW24_HALGN</name>
<keyword evidence="3" id="KW-1185">Reference proteome</keyword>